<accession>A0ABV5VWA1</accession>
<keyword evidence="1" id="KW-1133">Transmembrane helix</keyword>
<evidence type="ECO:0000256" key="1">
    <source>
        <dbReference type="SAM" id="Phobius"/>
    </source>
</evidence>
<keyword evidence="1" id="KW-0472">Membrane</keyword>
<name>A0ABV5VWA1_9BACL</name>
<evidence type="ECO:0000313" key="2">
    <source>
        <dbReference type="EMBL" id="MFB9752437.1"/>
    </source>
</evidence>
<protein>
    <submittedName>
        <fullName evidence="2">DUF4321 domain-containing protein</fullName>
    </submittedName>
</protein>
<feature type="transmembrane region" description="Helical" evidence="1">
    <location>
        <begin position="51"/>
        <end position="77"/>
    </location>
</feature>
<dbReference type="InterPro" id="IPR025470">
    <property type="entry name" value="DUF4321"/>
</dbReference>
<dbReference type="EMBL" id="JBHMAG010000009">
    <property type="protein sequence ID" value="MFB9752437.1"/>
    <property type="molecule type" value="Genomic_DNA"/>
</dbReference>
<keyword evidence="1" id="KW-0812">Transmembrane</keyword>
<gene>
    <name evidence="2" type="ORF">ACFFNY_12795</name>
</gene>
<reference evidence="2 3" key="1">
    <citation type="submission" date="2024-09" db="EMBL/GenBank/DDBJ databases">
        <authorList>
            <person name="Sun Q."/>
            <person name="Mori K."/>
        </authorList>
    </citation>
    <scope>NUCLEOTIDE SEQUENCE [LARGE SCALE GENOMIC DNA]</scope>
    <source>
        <strain evidence="2 3">JCM 12520</strain>
    </source>
</reference>
<keyword evidence="3" id="KW-1185">Reference proteome</keyword>
<proteinExistence type="predicted"/>
<comment type="caution">
    <text evidence="2">The sequence shown here is derived from an EMBL/GenBank/DDBJ whole genome shotgun (WGS) entry which is preliminary data.</text>
</comment>
<sequence>MKKNGFMLVLFLLLGLLAAAIVTQLLASVTWLGFLTKSAQITWEPKADLNVIKYSLFLQLKLNVISILGIAAAIWIYRKM</sequence>
<dbReference type="Proteomes" id="UP001589619">
    <property type="component" value="Unassembled WGS sequence"/>
</dbReference>
<evidence type="ECO:0000313" key="3">
    <source>
        <dbReference type="Proteomes" id="UP001589619"/>
    </source>
</evidence>
<organism evidence="2 3">
    <name type="scientific">Paenibacillus hodogayensis</name>
    <dbReference type="NCBI Taxonomy" id="279208"/>
    <lineage>
        <taxon>Bacteria</taxon>
        <taxon>Bacillati</taxon>
        <taxon>Bacillota</taxon>
        <taxon>Bacilli</taxon>
        <taxon>Bacillales</taxon>
        <taxon>Paenibacillaceae</taxon>
        <taxon>Paenibacillus</taxon>
    </lineage>
</organism>
<dbReference type="Pfam" id="PF14209">
    <property type="entry name" value="DUF4321"/>
    <property type="match status" value="1"/>
</dbReference>
<dbReference type="RefSeq" id="WP_344911566.1">
    <property type="nucleotide sequence ID" value="NZ_BAAAYO010000010.1"/>
</dbReference>